<dbReference type="Proteomes" id="UP000746747">
    <property type="component" value="Unassembled WGS sequence"/>
</dbReference>
<evidence type="ECO:0000313" key="1">
    <source>
        <dbReference type="EMBL" id="CAG9535009.1"/>
    </source>
</evidence>
<sequence>MILVNVGSWQRYNVLWLIGLRRQYPIFDLFGVGYYRNIYRYLRCKSIFKLHNTVNDPKCMVDTRGSGFGLKASSAIGLLFGSFHLSLMRPSDKRQNVDIVCSEGKKVEKTYQHSETRQYSEVLNDHKESYVARVLKTTVERSLILLIKSATAKVRFALRNCGYQLSHGTDHNANGIEDGDEQRRKGGNIALDDLVKNAVARKELNKIIKVVSIGREESEIRDHPLLTIAESTAHYLMRQMDYVEA</sequence>
<keyword evidence="2" id="KW-1185">Reference proteome</keyword>
<comment type="caution">
    <text evidence="1">The sequence shown here is derived from an EMBL/GenBank/DDBJ whole genome shotgun (WGS) entry which is preliminary data.</text>
</comment>
<proteinExistence type="predicted"/>
<gene>
    <name evidence="1" type="ORF">CJOHNSTONI_LOCUS5093</name>
</gene>
<organism evidence="1 2">
    <name type="scientific">Cercopithifilaria johnstoni</name>
    <dbReference type="NCBI Taxonomy" id="2874296"/>
    <lineage>
        <taxon>Eukaryota</taxon>
        <taxon>Metazoa</taxon>
        <taxon>Ecdysozoa</taxon>
        <taxon>Nematoda</taxon>
        <taxon>Chromadorea</taxon>
        <taxon>Rhabditida</taxon>
        <taxon>Spirurina</taxon>
        <taxon>Spiruromorpha</taxon>
        <taxon>Filarioidea</taxon>
        <taxon>Onchocercidae</taxon>
        <taxon>Cercopithifilaria</taxon>
    </lineage>
</organism>
<reference evidence="1" key="1">
    <citation type="submission" date="2021-09" db="EMBL/GenBank/DDBJ databases">
        <authorList>
            <consortium name="Pathogen Informatics"/>
        </authorList>
    </citation>
    <scope>NUCLEOTIDE SEQUENCE</scope>
</reference>
<name>A0A8J2M4G5_9BILA</name>
<dbReference type="OrthoDB" id="5815539at2759"/>
<dbReference type="EMBL" id="CAKAEH010001347">
    <property type="protein sequence ID" value="CAG9535009.1"/>
    <property type="molecule type" value="Genomic_DNA"/>
</dbReference>
<accession>A0A8J2M4G5</accession>
<protein>
    <submittedName>
        <fullName evidence="1">Uncharacterized protein</fullName>
    </submittedName>
</protein>
<dbReference type="AlphaFoldDB" id="A0A8J2M4G5"/>
<evidence type="ECO:0000313" key="2">
    <source>
        <dbReference type="Proteomes" id="UP000746747"/>
    </source>
</evidence>